<dbReference type="PROSITE" id="PS00061">
    <property type="entry name" value="ADH_SHORT"/>
    <property type="match status" value="1"/>
</dbReference>
<organism evidence="4 5">
    <name type="scientific">Rhizosphaericola mali</name>
    <dbReference type="NCBI Taxonomy" id="2545455"/>
    <lineage>
        <taxon>Bacteria</taxon>
        <taxon>Pseudomonadati</taxon>
        <taxon>Bacteroidota</taxon>
        <taxon>Chitinophagia</taxon>
        <taxon>Chitinophagales</taxon>
        <taxon>Chitinophagaceae</taxon>
        <taxon>Rhizosphaericola</taxon>
    </lineage>
</organism>
<dbReference type="PANTHER" id="PTHR44196:SF1">
    <property type="entry name" value="DEHYDROGENASE_REDUCTASE SDR FAMILY MEMBER 7B"/>
    <property type="match status" value="1"/>
</dbReference>
<reference evidence="4 5" key="1">
    <citation type="submission" date="2019-09" db="EMBL/GenBank/DDBJ databases">
        <title>Complete genome sequence of Arachidicoccus sp. B3-10 isolated from apple orchard soil.</title>
        <authorList>
            <person name="Kim H.S."/>
            <person name="Han K.-I."/>
            <person name="Suh M.K."/>
            <person name="Lee K.C."/>
            <person name="Eom M.K."/>
            <person name="Kim J.-S."/>
            <person name="Kang S.W."/>
            <person name="Sin Y."/>
            <person name="Lee J.-S."/>
        </authorList>
    </citation>
    <scope>NUCLEOTIDE SEQUENCE [LARGE SCALE GENOMIC DNA]</scope>
    <source>
        <strain evidence="4 5">B3-10</strain>
    </source>
</reference>
<dbReference type="AlphaFoldDB" id="A0A5P2G2A4"/>
<dbReference type="EMBL" id="CP044016">
    <property type="protein sequence ID" value="QES89934.1"/>
    <property type="molecule type" value="Genomic_DNA"/>
</dbReference>
<dbReference type="InterPro" id="IPR020904">
    <property type="entry name" value="Sc_DH/Rdtase_CS"/>
</dbReference>
<dbReference type="Pfam" id="PF00106">
    <property type="entry name" value="adh_short"/>
    <property type="match status" value="1"/>
</dbReference>
<accession>A0A5P2G2A4</accession>
<keyword evidence="2" id="KW-0560">Oxidoreductase</keyword>
<dbReference type="InterPro" id="IPR036291">
    <property type="entry name" value="NAD(P)-bd_dom_sf"/>
</dbReference>
<evidence type="ECO:0000313" key="4">
    <source>
        <dbReference type="EMBL" id="QES89934.1"/>
    </source>
</evidence>
<dbReference type="RefSeq" id="WP_131330890.1">
    <property type="nucleotide sequence ID" value="NZ_CP044016.1"/>
</dbReference>
<gene>
    <name evidence="4" type="ORF">E0W69_015130</name>
</gene>
<dbReference type="InterPro" id="IPR002347">
    <property type="entry name" value="SDR_fam"/>
</dbReference>
<dbReference type="Proteomes" id="UP000292424">
    <property type="component" value="Chromosome"/>
</dbReference>
<dbReference type="OrthoDB" id="9775296at2"/>
<dbReference type="PANTHER" id="PTHR44196">
    <property type="entry name" value="DEHYDROGENASE/REDUCTASE SDR FAMILY MEMBER 7B"/>
    <property type="match status" value="1"/>
</dbReference>
<evidence type="ECO:0000256" key="1">
    <source>
        <dbReference type="ARBA" id="ARBA00006484"/>
    </source>
</evidence>
<name>A0A5P2G2A4_9BACT</name>
<evidence type="ECO:0000256" key="2">
    <source>
        <dbReference type="ARBA" id="ARBA00023002"/>
    </source>
</evidence>
<dbReference type="KEGG" id="arac:E0W69_015130"/>
<evidence type="ECO:0000256" key="3">
    <source>
        <dbReference type="RuleBase" id="RU000363"/>
    </source>
</evidence>
<dbReference type="Gene3D" id="3.40.50.720">
    <property type="entry name" value="NAD(P)-binding Rossmann-like Domain"/>
    <property type="match status" value="1"/>
</dbReference>
<dbReference type="CDD" id="cd05233">
    <property type="entry name" value="SDR_c"/>
    <property type="match status" value="1"/>
</dbReference>
<dbReference type="GO" id="GO:0016491">
    <property type="term" value="F:oxidoreductase activity"/>
    <property type="evidence" value="ECO:0007669"/>
    <property type="project" value="UniProtKB-KW"/>
</dbReference>
<evidence type="ECO:0000313" key="5">
    <source>
        <dbReference type="Proteomes" id="UP000292424"/>
    </source>
</evidence>
<comment type="similarity">
    <text evidence="1 3">Belongs to the short-chain dehydrogenases/reductases (SDR) family.</text>
</comment>
<keyword evidence="5" id="KW-1185">Reference proteome</keyword>
<dbReference type="PRINTS" id="PR00081">
    <property type="entry name" value="GDHRDH"/>
</dbReference>
<protein>
    <submittedName>
        <fullName evidence="4">SDR family oxidoreductase</fullName>
    </submittedName>
</protein>
<proteinExistence type="inferred from homology"/>
<dbReference type="GO" id="GO:0016020">
    <property type="term" value="C:membrane"/>
    <property type="evidence" value="ECO:0007669"/>
    <property type="project" value="TreeGrafter"/>
</dbReference>
<dbReference type="SUPFAM" id="SSF51735">
    <property type="entry name" value="NAD(P)-binding Rossmann-fold domains"/>
    <property type="match status" value="1"/>
</dbReference>
<sequence>MQIVITGASKGLGLAMAERFLSDTSGHTVILCARNKELLKEKAINLQARFPRTLVHYFGVDLSKRKDIVKFSEKVNHIGTTDILINNAGLFVQGNTFDEPEGQLESMLTTNLLSAYHLTRALLPAMINNKFGHIFNICSVASLKAYPNGGSYSISKYALDGFTKNLREELKDKGIKVTGIFPGATLTDSWAGVDIDPKRIMEAKDVADMVYTASFLSAQAVVEDIILRPQLGDL</sequence>
<dbReference type="PRINTS" id="PR00080">
    <property type="entry name" value="SDRFAMILY"/>
</dbReference>